<dbReference type="RefSeq" id="WP_160796651.1">
    <property type="nucleotide sequence ID" value="NZ_WRPA01000010.1"/>
</dbReference>
<dbReference type="Proteomes" id="UP000474778">
    <property type="component" value="Unassembled WGS sequence"/>
</dbReference>
<dbReference type="Gene3D" id="3.30.470.20">
    <property type="entry name" value="ATP-grasp fold, B domain"/>
    <property type="match status" value="1"/>
</dbReference>
<keyword evidence="4" id="KW-1185">Reference proteome</keyword>
<accession>A0A6L7HZ13</accession>
<dbReference type="GO" id="GO:0005524">
    <property type="term" value="F:ATP binding"/>
    <property type="evidence" value="ECO:0007669"/>
    <property type="project" value="UniProtKB-UniRule"/>
</dbReference>
<organism evidence="3 4">
    <name type="scientific">Shewanella insulae</name>
    <dbReference type="NCBI Taxonomy" id="2681496"/>
    <lineage>
        <taxon>Bacteria</taxon>
        <taxon>Pseudomonadati</taxon>
        <taxon>Pseudomonadota</taxon>
        <taxon>Gammaproteobacteria</taxon>
        <taxon>Alteromonadales</taxon>
        <taxon>Shewanellaceae</taxon>
        <taxon>Shewanella</taxon>
    </lineage>
</organism>
<protein>
    <recommendedName>
        <fullName evidence="2">ATP-grasp domain-containing protein</fullName>
    </recommendedName>
</protein>
<sequence length="335" mass="36917">MPLILAAKLHGLSVCVVDRNENCAAYPHADKFIQASTYDAQPLLAMLSNIELPIRTLLARTSGPALYTAAAIDEKLNLFGLSQELVALCTIKSRLREYCEANHIPVPKGTSSKHPNQPSELPVVVRPDFPLSGKKAVTLCTQEHLLKSAIESAKAASADGTADIACFIEGNDISLLAHLDKGCVTPIAWWEELNQFNQGELRAIGLLFPTQVAESIKMQLIDAATRFAKGFPDLNYLLAFSFRIDKQQQARLIEVHADLTGDLILDRLIPAAAQREVLPDIVQGLLTRHFPDFTKGKLIPTAIRFEEDGPRLYQDTQLSVLLKLFNNTKEPLSDE</sequence>
<dbReference type="GO" id="GO:0046872">
    <property type="term" value="F:metal ion binding"/>
    <property type="evidence" value="ECO:0007669"/>
    <property type="project" value="InterPro"/>
</dbReference>
<name>A0A6L7HZ13_9GAMM</name>
<keyword evidence="1" id="KW-0067">ATP-binding</keyword>
<dbReference type="InterPro" id="IPR011761">
    <property type="entry name" value="ATP-grasp"/>
</dbReference>
<evidence type="ECO:0000313" key="4">
    <source>
        <dbReference type="Proteomes" id="UP000474778"/>
    </source>
</evidence>
<dbReference type="EMBL" id="WRPA01000010">
    <property type="protein sequence ID" value="MXR69486.1"/>
    <property type="molecule type" value="Genomic_DNA"/>
</dbReference>
<proteinExistence type="predicted"/>
<evidence type="ECO:0000313" key="3">
    <source>
        <dbReference type="EMBL" id="MXR69486.1"/>
    </source>
</evidence>
<dbReference type="AlphaFoldDB" id="A0A6L7HZ13"/>
<dbReference type="PROSITE" id="PS50975">
    <property type="entry name" value="ATP_GRASP"/>
    <property type="match status" value="1"/>
</dbReference>
<gene>
    <name evidence="3" type="ORF">GNT65_12520</name>
</gene>
<dbReference type="SUPFAM" id="SSF56059">
    <property type="entry name" value="Glutathione synthetase ATP-binding domain-like"/>
    <property type="match status" value="1"/>
</dbReference>
<evidence type="ECO:0000256" key="1">
    <source>
        <dbReference type="PROSITE-ProRule" id="PRU00409"/>
    </source>
</evidence>
<evidence type="ECO:0000259" key="2">
    <source>
        <dbReference type="PROSITE" id="PS50975"/>
    </source>
</evidence>
<reference evidence="3 4" key="1">
    <citation type="submission" date="2019-12" db="EMBL/GenBank/DDBJ databases">
        <title>Shewanella insulae sp. nov., isolated from a tidal flat.</title>
        <authorList>
            <person name="Yoon J.-H."/>
        </authorList>
    </citation>
    <scope>NUCLEOTIDE SEQUENCE [LARGE SCALE GENOMIC DNA]</scope>
    <source>
        <strain evidence="3 4">JBTF-M18</strain>
    </source>
</reference>
<comment type="caution">
    <text evidence="3">The sequence shown here is derived from an EMBL/GenBank/DDBJ whole genome shotgun (WGS) entry which is preliminary data.</text>
</comment>
<feature type="domain" description="ATP-grasp" evidence="2">
    <location>
        <begin position="96"/>
        <end position="286"/>
    </location>
</feature>
<keyword evidence="1" id="KW-0547">Nucleotide-binding</keyword>